<dbReference type="InParanoid" id="A0A0C3EBH3"/>
<reference evidence="4" key="2">
    <citation type="submission" date="2015-01" db="EMBL/GenBank/DDBJ databases">
        <title>Evolutionary Origins and Diversification of the Mycorrhizal Mutualists.</title>
        <authorList>
            <consortium name="DOE Joint Genome Institute"/>
            <consortium name="Mycorrhizal Genomics Consortium"/>
            <person name="Kohler A."/>
            <person name="Kuo A."/>
            <person name="Nagy L.G."/>
            <person name="Floudas D."/>
            <person name="Copeland A."/>
            <person name="Barry K.W."/>
            <person name="Cichocki N."/>
            <person name="Veneault-Fourrey C."/>
            <person name="LaButti K."/>
            <person name="Lindquist E.A."/>
            <person name="Lipzen A."/>
            <person name="Lundell T."/>
            <person name="Morin E."/>
            <person name="Murat C."/>
            <person name="Riley R."/>
            <person name="Ohm R."/>
            <person name="Sun H."/>
            <person name="Tunlid A."/>
            <person name="Henrissat B."/>
            <person name="Grigoriev I.V."/>
            <person name="Hibbett D.S."/>
            <person name="Martin F."/>
        </authorList>
    </citation>
    <scope>NUCLEOTIDE SEQUENCE [LARGE SCALE GENOMIC DNA]</scope>
    <source>
        <strain evidence="4">Foug A</strain>
    </source>
</reference>
<dbReference type="FunCoup" id="A0A0C3EBH3">
    <property type="interactions" value="136"/>
</dbReference>
<dbReference type="GO" id="GO:0016192">
    <property type="term" value="P:vesicle-mediated transport"/>
    <property type="evidence" value="ECO:0007669"/>
    <property type="project" value="TreeGrafter"/>
</dbReference>
<dbReference type="AlphaFoldDB" id="A0A0C3EBH3"/>
<accession>A0A0C3EBH3</accession>
<evidence type="ECO:0000256" key="1">
    <source>
        <dbReference type="ARBA" id="ARBA00005593"/>
    </source>
</evidence>
<dbReference type="PANTHER" id="PTHR11787">
    <property type="entry name" value="RAB GDP-DISSOCIATION INHIBITOR"/>
    <property type="match status" value="1"/>
</dbReference>
<dbReference type="GO" id="GO:0005829">
    <property type="term" value="C:cytosol"/>
    <property type="evidence" value="ECO:0007669"/>
    <property type="project" value="TreeGrafter"/>
</dbReference>
<reference evidence="3 4" key="1">
    <citation type="submission" date="2014-04" db="EMBL/GenBank/DDBJ databases">
        <authorList>
            <consortium name="DOE Joint Genome Institute"/>
            <person name="Kuo A."/>
            <person name="Kohler A."/>
            <person name="Nagy L.G."/>
            <person name="Floudas D."/>
            <person name="Copeland A."/>
            <person name="Barry K.W."/>
            <person name="Cichocki N."/>
            <person name="Veneault-Fourrey C."/>
            <person name="LaButti K."/>
            <person name="Lindquist E.A."/>
            <person name="Lipzen A."/>
            <person name="Lundell T."/>
            <person name="Morin E."/>
            <person name="Murat C."/>
            <person name="Sun H."/>
            <person name="Tunlid A."/>
            <person name="Henrissat B."/>
            <person name="Grigoriev I.V."/>
            <person name="Hibbett D.S."/>
            <person name="Martin F."/>
            <person name="Nordberg H.P."/>
            <person name="Cantor M.N."/>
            <person name="Hua S.X."/>
        </authorList>
    </citation>
    <scope>NUCLEOTIDE SEQUENCE [LARGE SCALE GENOMIC DNA]</scope>
    <source>
        <strain evidence="3 4">Foug A</strain>
    </source>
</reference>
<name>A0A0C3EBH3_9AGAM</name>
<dbReference type="GO" id="GO:0007264">
    <property type="term" value="P:small GTPase-mediated signal transduction"/>
    <property type="evidence" value="ECO:0007669"/>
    <property type="project" value="InterPro"/>
</dbReference>
<dbReference type="SUPFAM" id="SSF51905">
    <property type="entry name" value="FAD/NAD(P)-binding domain"/>
    <property type="match status" value="1"/>
</dbReference>
<comment type="similarity">
    <text evidence="1">Belongs to the Rab GDI family.</text>
</comment>
<protein>
    <recommendedName>
        <fullName evidence="5">Rab proteins geranylgeranyltransferase</fullName>
    </recommendedName>
</protein>
<dbReference type="InterPro" id="IPR036188">
    <property type="entry name" value="FAD/NAD-bd_sf"/>
</dbReference>
<dbReference type="GO" id="GO:0005634">
    <property type="term" value="C:nucleus"/>
    <property type="evidence" value="ECO:0007669"/>
    <property type="project" value="TreeGrafter"/>
</dbReference>
<dbReference type="STRING" id="1036808.A0A0C3EBH3"/>
<organism evidence="3 4">
    <name type="scientific">Scleroderma citrinum Foug A</name>
    <dbReference type="NCBI Taxonomy" id="1036808"/>
    <lineage>
        <taxon>Eukaryota</taxon>
        <taxon>Fungi</taxon>
        <taxon>Dikarya</taxon>
        <taxon>Basidiomycota</taxon>
        <taxon>Agaricomycotina</taxon>
        <taxon>Agaricomycetes</taxon>
        <taxon>Agaricomycetidae</taxon>
        <taxon>Boletales</taxon>
        <taxon>Sclerodermatineae</taxon>
        <taxon>Sclerodermataceae</taxon>
        <taxon>Scleroderma</taxon>
    </lineage>
</organism>
<proteinExistence type="inferred from homology"/>
<evidence type="ECO:0008006" key="5">
    <source>
        <dbReference type="Google" id="ProtNLM"/>
    </source>
</evidence>
<dbReference type="EMBL" id="KN822005">
    <property type="protein sequence ID" value="KIM70070.1"/>
    <property type="molecule type" value="Genomic_DNA"/>
</dbReference>
<gene>
    <name evidence="3" type="ORF">SCLCIDRAFT_503474</name>
</gene>
<dbReference type="PANTHER" id="PTHR11787:SF4">
    <property type="entry name" value="CHM, RAB ESCORT PROTEIN 1"/>
    <property type="match status" value="1"/>
</dbReference>
<dbReference type="GO" id="GO:0005092">
    <property type="term" value="F:GDP-dissociation inhibitor activity"/>
    <property type="evidence" value="ECO:0007669"/>
    <property type="project" value="InterPro"/>
</dbReference>
<dbReference type="InterPro" id="IPR018203">
    <property type="entry name" value="GDP_dissociation_inhibitor"/>
</dbReference>
<evidence type="ECO:0000313" key="4">
    <source>
        <dbReference type="Proteomes" id="UP000053989"/>
    </source>
</evidence>
<evidence type="ECO:0000313" key="3">
    <source>
        <dbReference type="EMBL" id="KIM70070.1"/>
    </source>
</evidence>
<sequence length="522" mass="57646">MENEFDTIILGTGLAESITAAALAKAGLKVAHIDPNAYYGADEATLTLDEVIAWAKRQSSPDHTHQNERCTRYDVEFLSEVEVSHPRQYTISLSPSVIPAVGPFITSITASGVARYASFKLLGSVSIYHDGHFENVPRGKEDVFRDQQIPLVEKRRLMRFLMFAAGEYESSPEFQGKEDVPFLEFLCQTFSLSENIAQIVAFALAYCNSADEPTSSALSRVQTCLRSTGRYGPSPFLVSYYGGSGELAQGFCRAAAVNGGVYILGRRITNIAFNDDSDNGHRYTVELDDFPDPLFAPCLLSSSLHVPDHLRQRVAPILSEPSQPPPRAVVRGVVILDDVVSPPCDGDEESQMERSSDSLIMVFPTASVEGGSNTCAVHALTVGPGTMCTPPGKSIFPLSSRSLWIAYYIMHQVSFIYLCLCTTKREAPRNSSNPTSKSFSPQSRHPTIPSSKCITHSTSLHVRHRVHLWIPMTRTYGSSLWYLLISHMGSISPPRLPRRRSGRSYRQFGGQMRRWMSAMAFG</sequence>
<feature type="compositionally biased region" description="Polar residues" evidence="2">
    <location>
        <begin position="429"/>
        <end position="450"/>
    </location>
</feature>
<evidence type="ECO:0000256" key="2">
    <source>
        <dbReference type="SAM" id="MobiDB-lite"/>
    </source>
</evidence>
<dbReference type="OrthoDB" id="9446342at2759"/>
<dbReference type="Proteomes" id="UP000053989">
    <property type="component" value="Unassembled WGS sequence"/>
</dbReference>
<keyword evidence="4" id="KW-1185">Reference proteome</keyword>
<dbReference type="PRINTS" id="PR00891">
    <property type="entry name" value="RABGDIREP"/>
</dbReference>
<dbReference type="GO" id="GO:0005968">
    <property type="term" value="C:Rab-protein geranylgeranyltransferase complex"/>
    <property type="evidence" value="ECO:0007669"/>
    <property type="project" value="TreeGrafter"/>
</dbReference>
<dbReference type="Pfam" id="PF00996">
    <property type="entry name" value="GDI"/>
    <property type="match status" value="1"/>
</dbReference>
<dbReference type="Gene3D" id="3.50.50.60">
    <property type="entry name" value="FAD/NAD(P)-binding domain"/>
    <property type="match status" value="1"/>
</dbReference>
<feature type="region of interest" description="Disordered" evidence="2">
    <location>
        <begin position="428"/>
        <end position="450"/>
    </location>
</feature>
<dbReference type="Gene3D" id="1.10.405.10">
    <property type="entry name" value="Guanine Nucleotide Dissociation Inhibitor, domain 1"/>
    <property type="match status" value="1"/>
</dbReference>
<dbReference type="Gene3D" id="3.30.519.10">
    <property type="entry name" value="Guanine Nucleotide Dissociation Inhibitor, domain 2"/>
    <property type="match status" value="1"/>
</dbReference>
<dbReference type="HOGENOM" id="CLU_021695_3_0_1"/>